<evidence type="ECO:0000256" key="1">
    <source>
        <dbReference type="ARBA" id="ARBA00004711"/>
    </source>
</evidence>
<reference evidence="10" key="1">
    <citation type="submission" date="2019-08" db="EMBL/GenBank/DDBJ databases">
        <authorList>
            <person name="Kucharzyk K."/>
            <person name="Murdoch R.W."/>
            <person name="Higgins S."/>
            <person name="Loffler F."/>
        </authorList>
    </citation>
    <scope>NUCLEOTIDE SEQUENCE</scope>
</reference>
<accession>A0A645AFW0</accession>
<dbReference type="InterPro" id="IPR011125">
    <property type="entry name" value="Znf_HypF"/>
</dbReference>
<dbReference type="Gene3D" id="3.30.420.40">
    <property type="match status" value="1"/>
</dbReference>
<evidence type="ECO:0000256" key="2">
    <source>
        <dbReference type="ARBA" id="ARBA00008097"/>
    </source>
</evidence>
<dbReference type="AlphaFoldDB" id="A0A645AFW0"/>
<dbReference type="InterPro" id="IPR001792">
    <property type="entry name" value="Acylphosphatase-like_dom"/>
</dbReference>
<dbReference type="PANTHER" id="PTHR42959">
    <property type="entry name" value="CARBAMOYLTRANSFERASE"/>
    <property type="match status" value="1"/>
</dbReference>
<dbReference type="GO" id="GO:0051604">
    <property type="term" value="P:protein maturation"/>
    <property type="evidence" value="ECO:0007669"/>
    <property type="project" value="TreeGrafter"/>
</dbReference>
<evidence type="ECO:0000256" key="5">
    <source>
        <dbReference type="ARBA" id="ARBA00022771"/>
    </source>
</evidence>
<dbReference type="Pfam" id="PF07503">
    <property type="entry name" value="zf-HYPF"/>
    <property type="match status" value="2"/>
</dbReference>
<dbReference type="SUPFAM" id="SSF54975">
    <property type="entry name" value="Acylphosphatase/BLUF domain-like"/>
    <property type="match status" value="1"/>
</dbReference>
<dbReference type="NCBIfam" id="TIGR00143">
    <property type="entry name" value="hypF"/>
    <property type="match status" value="1"/>
</dbReference>
<dbReference type="InterPro" id="IPR006070">
    <property type="entry name" value="Sua5-like_dom"/>
</dbReference>
<dbReference type="Pfam" id="PF01300">
    <property type="entry name" value="Sua5_yciO_yrdC"/>
    <property type="match status" value="1"/>
</dbReference>
<dbReference type="InterPro" id="IPR004421">
    <property type="entry name" value="Carbamoyltransferase_HypF"/>
</dbReference>
<evidence type="ECO:0000256" key="3">
    <source>
        <dbReference type="ARBA" id="ARBA00022598"/>
    </source>
</evidence>
<keyword evidence="6" id="KW-0862">Zinc</keyword>
<keyword evidence="10" id="KW-0808">Transferase</keyword>
<dbReference type="GO" id="GO:0003725">
    <property type="term" value="F:double-stranded RNA binding"/>
    <property type="evidence" value="ECO:0007669"/>
    <property type="project" value="InterPro"/>
</dbReference>
<dbReference type="Pfam" id="PF17788">
    <property type="entry name" value="HypF_C"/>
    <property type="match status" value="1"/>
</dbReference>
<sequence length="575" mass="63480">MTDRPQGLQIKVKGIVQGVGFRPFVYGLATQLHLTGWVRNSSSGVDILLNGPNEALQAFLDQLNTHPPALAKIDLITSSPFPAQNLSNFTILPSLVEDGQFVPISPDMSICADCQRELFDPSNHRFRYPFINCTNCGPRFSIIQDIPYDRPKTTMSGFKMCPVCEKEYHDPLNRRFHAQPIACDECGPQIWFEANGTRLADREEALQTARQWLRAGKIIAIKGIGGFHLACDASNDAAVIELRSRKKRSDKAFALMAFSREIIQNYCEVSPAEADFLNSPQHPIVLLEAKPNAALSPNAAPGQASLGFMLPYTPLHLLLLEPAADFPEVFVMTSGNSSEEPVAYTDADALHRLAGIADGFLMNNRPIHMRVDDSVFRIIENKPYPIRRSRGYAPDAVNLPLSVQPTLACGAELKNTFCLTRDQYAFISHHISDLENYETLASFESGIEHFKQLFRIDPQLIVADLHPDYLSTKYAQELALRTSLPLIQVQHQHAHLASCLADAGWSSLEPVIGLTFDGTGLGTDGVIWGGEVLIGGYAGFERRFHLSEAPLPGGEAAIRHPARIALAYLSHFGLE</sequence>
<feature type="domain" description="YrdC-like" evidence="9">
    <location>
        <begin position="203"/>
        <end position="391"/>
    </location>
</feature>
<dbReference type="EMBL" id="VSSQ01013710">
    <property type="protein sequence ID" value="MPM52095.1"/>
    <property type="molecule type" value="Genomic_DNA"/>
</dbReference>
<dbReference type="Gene3D" id="3.30.110.120">
    <property type="match status" value="1"/>
</dbReference>
<evidence type="ECO:0000256" key="7">
    <source>
        <dbReference type="ARBA" id="ARBA00048220"/>
    </source>
</evidence>
<dbReference type="Gene3D" id="3.90.870.50">
    <property type="match status" value="1"/>
</dbReference>
<dbReference type="InterPro" id="IPR055128">
    <property type="entry name" value="HypF_C_2"/>
</dbReference>
<dbReference type="InterPro" id="IPR041440">
    <property type="entry name" value="HypF_C"/>
</dbReference>
<comment type="caution">
    <text evidence="10">The sequence shown here is derived from an EMBL/GenBank/DDBJ whole genome shotgun (WGS) entry which is preliminary data.</text>
</comment>
<dbReference type="InterPro" id="IPR017945">
    <property type="entry name" value="DHBP_synth_RibB-like_a/b_dom"/>
</dbReference>
<dbReference type="UniPathway" id="UPA00335"/>
<gene>
    <name evidence="10" type="primary">hypF_15</name>
    <name evidence="10" type="ORF">SDC9_98851</name>
</gene>
<dbReference type="PANTHER" id="PTHR42959:SF1">
    <property type="entry name" value="CARBAMOYLTRANSFERASE HYPF"/>
    <property type="match status" value="1"/>
</dbReference>
<dbReference type="InterPro" id="IPR017968">
    <property type="entry name" value="Acylphosphatase_CS"/>
</dbReference>
<dbReference type="SUPFAM" id="SSF55821">
    <property type="entry name" value="YrdC/RibB"/>
    <property type="match status" value="1"/>
</dbReference>
<protein>
    <submittedName>
        <fullName evidence="10">Carbamoyltransferase HypF</fullName>
        <ecNumber evidence="10">6.2.-.-</ecNumber>
    </submittedName>
</protein>
<dbReference type="GO" id="GO:0008270">
    <property type="term" value="F:zinc ion binding"/>
    <property type="evidence" value="ECO:0007669"/>
    <property type="project" value="UniProtKB-KW"/>
</dbReference>
<evidence type="ECO:0000256" key="4">
    <source>
        <dbReference type="ARBA" id="ARBA00022723"/>
    </source>
</evidence>
<comment type="catalytic activity">
    <reaction evidence="7">
        <text>C-terminal L-cysteinyl-[HypE protein] + carbamoyl phosphate + ATP + H2O = C-terminal S-carboxamide-L-cysteinyl-[HypE protein] + AMP + phosphate + diphosphate + H(+)</text>
        <dbReference type="Rhea" id="RHEA:55636"/>
        <dbReference type="Rhea" id="RHEA-COMP:14247"/>
        <dbReference type="Rhea" id="RHEA-COMP:14392"/>
        <dbReference type="ChEBI" id="CHEBI:15377"/>
        <dbReference type="ChEBI" id="CHEBI:15378"/>
        <dbReference type="ChEBI" id="CHEBI:30616"/>
        <dbReference type="ChEBI" id="CHEBI:33019"/>
        <dbReference type="ChEBI" id="CHEBI:43474"/>
        <dbReference type="ChEBI" id="CHEBI:58228"/>
        <dbReference type="ChEBI" id="CHEBI:76913"/>
        <dbReference type="ChEBI" id="CHEBI:139126"/>
        <dbReference type="ChEBI" id="CHEBI:456215"/>
    </reaction>
</comment>
<proteinExistence type="inferred from homology"/>
<evidence type="ECO:0000259" key="9">
    <source>
        <dbReference type="PROSITE" id="PS51163"/>
    </source>
</evidence>
<dbReference type="Gene3D" id="3.30.420.360">
    <property type="match status" value="1"/>
</dbReference>
<dbReference type="InterPro" id="IPR036046">
    <property type="entry name" value="Acylphosphatase-like_dom_sf"/>
</dbReference>
<evidence type="ECO:0000256" key="6">
    <source>
        <dbReference type="ARBA" id="ARBA00022833"/>
    </source>
</evidence>
<dbReference type="GO" id="GO:0016874">
    <property type="term" value="F:ligase activity"/>
    <property type="evidence" value="ECO:0007669"/>
    <property type="project" value="UniProtKB-KW"/>
</dbReference>
<dbReference type="PROSITE" id="PS51160">
    <property type="entry name" value="ACYLPHOSPHATASE_3"/>
    <property type="match status" value="1"/>
</dbReference>
<dbReference type="Pfam" id="PF00708">
    <property type="entry name" value="Acylphosphatase"/>
    <property type="match status" value="1"/>
</dbReference>
<keyword evidence="3 10" id="KW-0436">Ligase</keyword>
<dbReference type="EC" id="6.2.-.-" evidence="10"/>
<keyword evidence="4" id="KW-0479">Metal-binding</keyword>
<organism evidence="10">
    <name type="scientific">bioreactor metagenome</name>
    <dbReference type="NCBI Taxonomy" id="1076179"/>
    <lineage>
        <taxon>unclassified sequences</taxon>
        <taxon>metagenomes</taxon>
        <taxon>ecological metagenomes</taxon>
    </lineage>
</organism>
<feature type="domain" description="Acylphosphatase-like" evidence="8">
    <location>
        <begin position="7"/>
        <end position="93"/>
    </location>
</feature>
<comment type="pathway">
    <text evidence="1">Protein modification; [NiFe] hydrogenase maturation.</text>
</comment>
<keyword evidence="5" id="KW-0863">Zinc-finger</keyword>
<dbReference type="PROSITE" id="PS51163">
    <property type="entry name" value="YRDC"/>
    <property type="match status" value="1"/>
</dbReference>
<dbReference type="PROSITE" id="PS00150">
    <property type="entry name" value="ACYLPHOSPHATASE_1"/>
    <property type="match status" value="1"/>
</dbReference>
<dbReference type="InterPro" id="IPR051060">
    <property type="entry name" value="Carbamoyltrans_HypF-like"/>
</dbReference>
<evidence type="ECO:0000313" key="10">
    <source>
        <dbReference type="EMBL" id="MPM52095.1"/>
    </source>
</evidence>
<dbReference type="Pfam" id="PF22521">
    <property type="entry name" value="HypF_C_2"/>
    <property type="match status" value="1"/>
</dbReference>
<comment type="similarity">
    <text evidence="2">Belongs to the carbamoyltransferase HypF family.</text>
</comment>
<evidence type="ECO:0000259" key="8">
    <source>
        <dbReference type="PROSITE" id="PS51160"/>
    </source>
</evidence>
<name>A0A645AFW0_9ZZZZ</name>
<dbReference type="GO" id="GO:0016743">
    <property type="term" value="F:carboxyl- or carbamoyltransferase activity"/>
    <property type="evidence" value="ECO:0007669"/>
    <property type="project" value="InterPro"/>
</dbReference>